<keyword evidence="4" id="KW-0326">Glycosidase</keyword>
<gene>
    <name evidence="7" type="ORF">Deia_01165</name>
</gene>
<dbReference type="OrthoDB" id="5327667at2"/>
<feature type="coiled-coil region" evidence="5">
    <location>
        <begin position="342"/>
        <end position="369"/>
    </location>
</feature>
<dbReference type="GO" id="GO:0003796">
    <property type="term" value="F:lysozyme activity"/>
    <property type="evidence" value="ECO:0007669"/>
    <property type="project" value="UniProtKB-EC"/>
</dbReference>
<organism evidence="7 8">
    <name type="scientific">Candidatus Deianiraea vastatrix</name>
    <dbReference type="NCBI Taxonomy" id="2163644"/>
    <lineage>
        <taxon>Bacteria</taxon>
        <taxon>Pseudomonadati</taxon>
        <taxon>Pseudomonadota</taxon>
        <taxon>Alphaproteobacteria</taxon>
        <taxon>Rickettsiales</taxon>
        <taxon>Candidatus Deianiraeaceae</taxon>
        <taxon>Candidatus Deianiraea</taxon>
    </lineage>
</organism>
<dbReference type="AlphaFoldDB" id="A0A5B8XF76"/>
<accession>A0A5B8XF76</accession>
<keyword evidence="3" id="KW-1035">Host cytoplasm</keyword>
<dbReference type="Gene3D" id="1.10.530.40">
    <property type="match status" value="1"/>
</dbReference>
<name>A0A5B8XF76_9RICK</name>
<evidence type="ECO:0000256" key="6">
    <source>
        <dbReference type="SAM" id="Phobius"/>
    </source>
</evidence>
<comment type="similarity">
    <text evidence="4">Belongs to the glycosyl hydrolase 24 family.</text>
</comment>
<reference evidence="7 8" key="1">
    <citation type="journal article" date="2019" name="ISME J.">
        <title>Deianiraea, an extracellular bacterium associated with the ciliate Paramecium, suggests an alternative scenario for the evolution of Rickettsiales.</title>
        <authorList>
            <person name="Castelli M."/>
            <person name="Sabaneyeva E."/>
            <person name="Lanzoni O."/>
            <person name="Lebedeva N."/>
            <person name="Floriano A.M."/>
            <person name="Gaiarsa S."/>
            <person name="Benken K."/>
            <person name="Modeo L."/>
            <person name="Bandi C."/>
            <person name="Potekhin A."/>
            <person name="Sassera D."/>
            <person name="Petroni G."/>
        </authorList>
    </citation>
    <scope>NUCLEOTIDE SEQUENCE [LARGE SCALE GENOMIC DNA]</scope>
    <source>
        <strain evidence="7">CyL4-1</strain>
    </source>
</reference>
<dbReference type="EMBL" id="CP029077">
    <property type="protein sequence ID" value="QED23942.1"/>
    <property type="molecule type" value="Genomic_DNA"/>
</dbReference>
<protein>
    <recommendedName>
        <fullName evidence="4">Lysozyme</fullName>
        <ecNumber evidence="4">3.2.1.17</ecNumber>
    </recommendedName>
</protein>
<dbReference type="EC" id="3.2.1.17" evidence="4"/>
<dbReference type="RefSeq" id="WP_161982891.1">
    <property type="nucleotide sequence ID" value="NZ_CP029077.1"/>
</dbReference>
<evidence type="ECO:0000256" key="5">
    <source>
        <dbReference type="SAM" id="Coils"/>
    </source>
</evidence>
<keyword evidence="4" id="KW-0378">Hydrolase</keyword>
<dbReference type="CDD" id="cd00737">
    <property type="entry name" value="lyz_endolysin_autolysin"/>
    <property type="match status" value="1"/>
</dbReference>
<keyword evidence="2 4" id="KW-0081">Bacteriolytic enzyme</keyword>
<evidence type="ECO:0000256" key="2">
    <source>
        <dbReference type="ARBA" id="ARBA00022638"/>
    </source>
</evidence>
<evidence type="ECO:0000313" key="7">
    <source>
        <dbReference type="EMBL" id="QED23942.1"/>
    </source>
</evidence>
<evidence type="ECO:0000256" key="4">
    <source>
        <dbReference type="RuleBase" id="RU003788"/>
    </source>
</evidence>
<dbReference type="PANTHER" id="PTHR38107">
    <property type="match status" value="1"/>
</dbReference>
<dbReference type="Pfam" id="PF00959">
    <property type="entry name" value="Phage_lysozyme"/>
    <property type="match status" value="1"/>
</dbReference>
<dbReference type="InterPro" id="IPR023347">
    <property type="entry name" value="Lysozyme_dom_sf"/>
</dbReference>
<evidence type="ECO:0000256" key="1">
    <source>
        <dbReference type="ARBA" id="ARBA00022529"/>
    </source>
</evidence>
<dbReference type="GO" id="GO:0031640">
    <property type="term" value="P:killing of cells of another organism"/>
    <property type="evidence" value="ECO:0007669"/>
    <property type="project" value="UniProtKB-KW"/>
</dbReference>
<dbReference type="InterPro" id="IPR002196">
    <property type="entry name" value="Glyco_hydro_24"/>
</dbReference>
<comment type="catalytic activity">
    <reaction evidence="4">
        <text>Hydrolysis of (1-&gt;4)-beta-linkages between N-acetylmuramic acid and N-acetyl-D-glucosamine residues in a peptidoglycan and between N-acetyl-D-glucosamine residues in chitodextrins.</text>
        <dbReference type="EC" id="3.2.1.17"/>
    </reaction>
</comment>
<dbReference type="InterPro" id="IPR033907">
    <property type="entry name" value="Endolysin_autolysin"/>
</dbReference>
<dbReference type="InterPro" id="IPR051018">
    <property type="entry name" value="Bacteriophage_GH24"/>
</dbReference>
<keyword evidence="6" id="KW-0472">Membrane</keyword>
<keyword evidence="1 4" id="KW-0929">Antimicrobial</keyword>
<sequence length="499" mass="56622">MITNSGLEIIKSHEGLRLTAYKCPAGYWTIGYGCRIREASGKFVDNSCSFDDLPVKEITKDSAEKIILERISEFEIDVKKHFKNIEKLNDNQYSALICLVYNCGISTIGSGLKNLIENDPNNFDAVEKIWLKYNKSGGKVMSGLTKRRIDEFNLYKTQVKPESFNIVQNFIHGEASINKAKFDENTRKTAFDIEKNKINESKNNKNINNNQLSTDKIKSFDAITNQKYTENNIPSQNEINIKETRSDIEENEEFIQNGENTEKNTSNALKNTTQSTTFSNIMSNSLFKTLAEKGIELGASFIPGGSLVQGAVKSIAKSLLGNENASENEVIDAVQKANPEQLQMIKNELEKLELELAIEEQNTKQAEQLTEQMGIQSEMKGMDFFLSFLDKMRDKFFRNSVIFYAFYIHIFSVLCLWYTSLDKFQDNHFMINTHRGVFICLICTAFAPIAIMFRPLYKVLCSMTKSVETAAIAPAKTMDAVEKISKDIYSGIKRVRAKQ</sequence>
<dbReference type="PANTHER" id="PTHR38107:SF3">
    <property type="entry name" value="LYSOZYME RRRD-RELATED"/>
    <property type="match status" value="1"/>
</dbReference>
<keyword evidence="6" id="KW-1133">Transmembrane helix</keyword>
<dbReference type="GO" id="GO:0016998">
    <property type="term" value="P:cell wall macromolecule catabolic process"/>
    <property type="evidence" value="ECO:0007669"/>
    <property type="project" value="InterPro"/>
</dbReference>
<evidence type="ECO:0000313" key="8">
    <source>
        <dbReference type="Proteomes" id="UP000321934"/>
    </source>
</evidence>
<dbReference type="GO" id="GO:0009253">
    <property type="term" value="P:peptidoglycan catabolic process"/>
    <property type="evidence" value="ECO:0007669"/>
    <property type="project" value="InterPro"/>
</dbReference>
<dbReference type="InterPro" id="IPR023346">
    <property type="entry name" value="Lysozyme-like_dom_sf"/>
</dbReference>
<keyword evidence="6" id="KW-0812">Transmembrane</keyword>
<feature type="transmembrane region" description="Helical" evidence="6">
    <location>
        <begin position="401"/>
        <end position="421"/>
    </location>
</feature>
<dbReference type="SUPFAM" id="SSF53955">
    <property type="entry name" value="Lysozyme-like"/>
    <property type="match status" value="1"/>
</dbReference>
<proteinExistence type="inferred from homology"/>
<dbReference type="GO" id="GO:0042742">
    <property type="term" value="P:defense response to bacterium"/>
    <property type="evidence" value="ECO:0007669"/>
    <property type="project" value="UniProtKB-KW"/>
</dbReference>
<evidence type="ECO:0000256" key="3">
    <source>
        <dbReference type="ARBA" id="ARBA00023200"/>
    </source>
</evidence>
<keyword evidence="8" id="KW-1185">Reference proteome</keyword>
<feature type="transmembrane region" description="Helical" evidence="6">
    <location>
        <begin position="433"/>
        <end position="453"/>
    </location>
</feature>
<dbReference type="Proteomes" id="UP000321934">
    <property type="component" value="Chromosome"/>
</dbReference>
<keyword evidence="5" id="KW-0175">Coiled coil</keyword>